<evidence type="ECO:0000313" key="1">
    <source>
        <dbReference type="EMBL" id="KAH0566789.1"/>
    </source>
</evidence>
<evidence type="ECO:0000313" key="2">
    <source>
        <dbReference type="Proteomes" id="UP000826195"/>
    </source>
</evidence>
<gene>
    <name evidence="1" type="ORF">KQX54_004266</name>
</gene>
<sequence>MPSIPSTTRKRCRGVVYRSSFNAAHSLSQHLLLAPALLLVIVERWINTCSHRAGIHPHRRISTYKYAEIESSLVVRLYYFTGCYQAWPNSPRIERVNCHICQERHATAREYLHNIQTPRIAE</sequence>
<dbReference type="Proteomes" id="UP000826195">
    <property type="component" value="Unassembled WGS sequence"/>
</dbReference>
<protein>
    <submittedName>
        <fullName evidence="1">Uncharacterized protein</fullName>
    </submittedName>
</protein>
<dbReference type="EMBL" id="JAHXZJ010000001">
    <property type="protein sequence ID" value="KAH0566789.1"/>
    <property type="molecule type" value="Genomic_DNA"/>
</dbReference>
<comment type="caution">
    <text evidence="1">The sequence shown here is derived from an EMBL/GenBank/DDBJ whole genome shotgun (WGS) entry which is preliminary data.</text>
</comment>
<reference evidence="1 2" key="1">
    <citation type="journal article" date="2021" name="J. Hered.">
        <title>A chromosome-level genome assembly of the parasitoid wasp, Cotesia glomerata (Hymenoptera: Braconidae).</title>
        <authorList>
            <person name="Pinto B.J."/>
            <person name="Weis J.J."/>
            <person name="Gamble T."/>
            <person name="Ode P.J."/>
            <person name="Paul R."/>
            <person name="Zaspel J.M."/>
        </authorList>
    </citation>
    <scope>NUCLEOTIDE SEQUENCE [LARGE SCALE GENOMIC DNA]</scope>
    <source>
        <strain evidence="1">CgM1</strain>
    </source>
</reference>
<keyword evidence="2" id="KW-1185">Reference proteome</keyword>
<proteinExistence type="predicted"/>
<accession>A0AAV7J3Y6</accession>
<organism evidence="1 2">
    <name type="scientific">Cotesia glomerata</name>
    <name type="common">Lepidopteran parasitic wasp</name>
    <name type="synonym">Apanteles glomeratus</name>
    <dbReference type="NCBI Taxonomy" id="32391"/>
    <lineage>
        <taxon>Eukaryota</taxon>
        <taxon>Metazoa</taxon>
        <taxon>Ecdysozoa</taxon>
        <taxon>Arthropoda</taxon>
        <taxon>Hexapoda</taxon>
        <taxon>Insecta</taxon>
        <taxon>Pterygota</taxon>
        <taxon>Neoptera</taxon>
        <taxon>Endopterygota</taxon>
        <taxon>Hymenoptera</taxon>
        <taxon>Apocrita</taxon>
        <taxon>Ichneumonoidea</taxon>
        <taxon>Braconidae</taxon>
        <taxon>Microgastrinae</taxon>
        <taxon>Cotesia</taxon>
    </lineage>
</organism>
<dbReference type="AlphaFoldDB" id="A0AAV7J3Y6"/>
<name>A0AAV7J3Y6_COTGL</name>